<dbReference type="SUPFAM" id="SSF51366">
    <property type="entry name" value="Ribulose-phoshate binding barrel"/>
    <property type="match status" value="1"/>
</dbReference>
<reference evidence="10 11" key="1">
    <citation type="submission" date="2015-03" db="EMBL/GenBank/DDBJ databases">
        <title>Genome Assembly of Staphylococcus cohnii subsp. cohnii strain G22B2.</title>
        <authorList>
            <person name="Nair G."/>
            <person name="Kaur G."/>
            <person name="Khatri I."/>
            <person name="Singh N.K."/>
            <person name="Sathyabama S."/>
            <person name="Maurya S.K."/>
            <person name="Subramanian S."/>
            <person name="Agrewala J.N."/>
            <person name="Mayilraj S."/>
        </authorList>
    </citation>
    <scope>NUCLEOTIDE SEQUENCE [LARGE SCALE GENOMIC DNA]</scope>
    <source>
        <strain evidence="10 11">G22B2</strain>
    </source>
</reference>
<dbReference type="AlphaFoldDB" id="A0A0M2NRZ6"/>
<dbReference type="InterPro" id="IPR011060">
    <property type="entry name" value="RibuloseP-bd_barrel"/>
</dbReference>
<evidence type="ECO:0000313" key="11">
    <source>
        <dbReference type="Proteomes" id="UP000034455"/>
    </source>
</evidence>
<comment type="subunit">
    <text evidence="2 8">Tetramer of two alpha and two beta chains.</text>
</comment>
<keyword evidence="3 8" id="KW-0028">Amino-acid biosynthesis</keyword>
<evidence type="ECO:0000256" key="2">
    <source>
        <dbReference type="ARBA" id="ARBA00011270"/>
    </source>
</evidence>
<dbReference type="NCBIfam" id="TIGR00262">
    <property type="entry name" value="trpA"/>
    <property type="match status" value="1"/>
</dbReference>
<evidence type="ECO:0000256" key="7">
    <source>
        <dbReference type="ARBA" id="ARBA00049047"/>
    </source>
</evidence>
<dbReference type="GO" id="GO:0004834">
    <property type="term" value="F:tryptophan synthase activity"/>
    <property type="evidence" value="ECO:0007669"/>
    <property type="project" value="UniProtKB-UniRule"/>
</dbReference>
<keyword evidence="6 8" id="KW-0456">Lyase</keyword>
<keyword evidence="4 8" id="KW-0822">Tryptophan biosynthesis</keyword>
<comment type="pathway">
    <text evidence="1 8">Amino-acid biosynthesis; L-tryptophan biosynthesis; L-tryptophan from chorismate: step 5/5.</text>
</comment>
<dbReference type="GeneID" id="58097620"/>
<dbReference type="EC" id="4.2.1.20" evidence="8"/>
<dbReference type="PATRIC" id="fig|74704.6.peg.1919"/>
<dbReference type="GO" id="GO:0005829">
    <property type="term" value="C:cytosol"/>
    <property type="evidence" value="ECO:0007669"/>
    <property type="project" value="TreeGrafter"/>
</dbReference>
<dbReference type="Gene3D" id="3.20.20.70">
    <property type="entry name" value="Aldolase class I"/>
    <property type="match status" value="1"/>
</dbReference>
<dbReference type="InterPro" id="IPR018204">
    <property type="entry name" value="Trp_synthase_alpha_AS"/>
</dbReference>
<evidence type="ECO:0000256" key="9">
    <source>
        <dbReference type="RuleBase" id="RU003662"/>
    </source>
</evidence>
<evidence type="ECO:0000313" key="10">
    <source>
        <dbReference type="EMBL" id="KKI62807.1"/>
    </source>
</evidence>
<comment type="function">
    <text evidence="8">The alpha subunit is responsible for the aldol cleavage of indoleglycerol phosphate to indole and glyceraldehyde 3-phosphate.</text>
</comment>
<dbReference type="Proteomes" id="UP000034455">
    <property type="component" value="Unassembled WGS sequence"/>
</dbReference>
<proteinExistence type="inferred from homology"/>
<keyword evidence="5 8" id="KW-0057">Aromatic amino acid biosynthesis</keyword>
<dbReference type="UniPathway" id="UPA00035">
    <property type="reaction ID" value="UER00044"/>
</dbReference>
<evidence type="ECO:0000256" key="3">
    <source>
        <dbReference type="ARBA" id="ARBA00022605"/>
    </source>
</evidence>
<evidence type="ECO:0000256" key="4">
    <source>
        <dbReference type="ARBA" id="ARBA00022822"/>
    </source>
</evidence>
<dbReference type="PANTHER" id="PTHR43406:SF1">
    <property type="entry name" value="TRYPTOPHAN SYNTHASE ALPHA CHAIN, CHLOROPLASTIC"/>
    <property type="match status" value="1"/>
</dbReference>
<dbReference type="Pfam" id="PF00290">
    <property type="entry name" value="Trp_syntA"/>
    <property type="match status" value="1"/>
</dbReference>
<evidence type="ECO:0000256" key="1">
    <source>
        <dbReference type="ARBA" id="ARBA00004733"/>
    </source>
</evidence>
<dbReference type="PROSITE" id="PS00167">
    <property type="entry name" value="TRP_SYNTHASE_ALPHA"/>
    <property type="match status" value="1"/>
</dbReference>
<comment type="similarity">
    <text evidence="8 9">Belongs to the TrpA family.</text>
</comment>
<evidence type="ECO:0000256" key="5">
    <source>
        <dbReference type="ARBA" id="ARBA00023141"/>
    </source>
</evidence>
<comment type="caution">
    <text evidence="10">The sequence shown here is derived from an EMBL/GenBank/DDBJ whole genome shotgun (WGS) entry which is preliminary data.</text>
</comment>
<dbReference type="PANTHER" id="PTHR43406">
    <property type="entry name" value="TRYPTOPHAN SYNTHASE, ALPHA CHAIN"/>
    <property type="match status" value="1"/>
</dbReference>
<dbReference type="EMBL" id="LAKJ01000030">
    <property type="protein sequence ID" value="KKI62807.1"/>
    <property type="molecule type" value="Genomic_DNA"/>
</dbReference>
<protein>
    <recommendedName>
        <fullName evidence="8">Tryptophan synthase alpha chain</fullName>
        <ecNumber evidence="8">4.2.1.20</ecNumber>
    </recommendedName>
</protein>
<dbReference type="InterPro" id="IPR002028">
    <property type="entry name" value="Trp_synthase_suA"/>
</dbReference>
<dbReference type="RefSeq" id="WP_019468760.1">
    <property type="nucleotide sequence ID" value="NZ_BKAS01000020.1"/>
</dbReference>
<organism evidence="10 11">
    <name type="scientific">Staphylococcus cohnii subsp. cohnii</name>
    <dbReference type="NCBI Taxonomy" id="74704"/>
    <lineage>
        <taxon>Bacteria</taxon>
        <taxon>Bacillati</taxon>
        <taxon>Bacillota</taxon>
        <taxon>Bacilli</taxon>
        <taxon>Bacillales</taxon>
        <taxon>Staphylococcaceae</taxon>
        <taxon>Staphylococcus</taxon>
        <taxon>Staphylococcus cohnii species complex</taxon>
    </lineage>
</organism>
<name>A0A0M2NRZ6_STACC</name>
<evidence type="ECO:0000256" key="8">
    <source>
        <dbReference type="HAMAP-Rule" id="MF_00131"/>
    </source>
</evidence>
<sequence length="247" mass="27691">MHKLFIPYIMGNKNFIENMKILSESGADIIEVGVPFSDPVADGPVIMEAGNKAIQQGVNIAYIFDELTTHRDSINSQYVLMTYINIINHYGEDAFFDACEKAGVYGLIIPDLPHELVQQLKDRHPHRKVNIISLIAMTTSDERINQIAENAEGFIYTVTMNATTGENGKFHPELKRKIEKIKNKAHVPVVAGFGIRTKAHVNDISEVADGVVIGSEIVKRFEHDQKEQTIAYLNSIRTTLDDVQINE</sequence>
<evidence type="ECO:0000256" key="6">
    <source>
        <dbReference type="ARBA" id="ARBA00023239"/>
    </source>
</evidence>
<comment type="catalytic activity">
    <reaction evidence="7 8">
        <text>(1S,2R)-1-C-(indol-3-yl)glycerol 3-phosphate + L-serine = D-glyceraldehyde 3-phosphate + L-tryptophan + H2O</text>
        <dbReference type="Rhea" id="RHEA:10532"/>
        <dbReference type="ChEBI" id="CHEBI:15377"/>
        <dbReference type="ChEBI" id="CHEBI:33384"/>
        <dbReference type="ChEBI" id="CHEBI:57912"/>
        <dbReference type="ChEBI" id="CHEBI:58866"/>
        <dbReference type="ChEBI" id="CHEBI:59776"/>
        <dbReference type="EC" id="4.2.1.20"/>
    </reaction>
</comment>
<dbReference type="CDD" id="cd04724">
    <property type="entry name" value="Tryptophan_synthase_alpha"/>
    <property type="match status" value="1"/>
</dbReference>
<feature type="active site" description="Proton acceptor" evidence="8">
    <location>
        <position position="42"/>
    </location>
</feature>
<dbReference type="InterPro" id="IPR013785">
    <property type="entry name" value="Aldolase_TIM"/>
</dbReference>
<dbReference type="HAMAP" id="MF_00131">
    <property type="entry name" value="Trp_synth_alpha"/>
    <property type="match status" value="1"/>
</dbReference>
<feature type="active site" description="Proton acceptor" evidence="8">
    <location>
        <position position="31"/>
    </location>
</feature>
<accession>A0A0M2NRZ6</accession>
<gene>
    <name evidence="8" type="primary">trpA</name>
    <name evidence="10" type="ORF">UF66_1874</name>
</gene>